<dbReference type="Pfam" id="PF08620">
    <property type="entry name" value="RPAP1_C"/>
    <property type="match status" value="1"/>
</dbReference>
<dbReference type="InterPro" id="IPR039913">
    <property type="entry name" value="RPAP1/Rba50"/>
</dbReference>
<dbReference type="PANTHER" id="PTHR21483">
    <property type="entry name" value="RNA POLYMERASE II-ASSOCIATED PROTEIN 1"/>
    <property type="match status" value="1"/>
</dbReference>
<keyword evidence="4" id="KW-0539">Nucleus</keyword>
<evidence type="ECO:0000259" key="7">
    <source>
        <dbReference type="Pfam" id="PF08621"/>
    </source>
</evidence>
<evidence type="ECO:0000256" key="3">
    <source>
        <dbReference type="ARBA" id="ARBA00023163"/>
    </source>
</evidence>
<dbReference type="Pfam" id="PF08621">
    <property type="entry name" value="RPAP1_N"/>
    <property type="match status" value="1"/>
</dbReference>
<comment type="caution">
    <text evidence="9">The sequence shown here is derived from an EMBL/GenBank/DDBJ whole genome shotgun (WGS) entry which is preliminary data.</text>
</comment>
<evidence type="ECO:0000256" key="1">
    <source>
        <dbReference type="ARBA" id="ARBA00004123"/>
    </source>
</evidence>
<organism evidence="9 10">
    <name type="scientific">Sinanodonta woodiana</name>
    <name type="common">Chinese pond mussel</name>
    <name type="synonym">Anodonta woodiana</name>
    <dbReference type="NCBI Taxonomy" id="1069815"/>
    <lineage>
        <taxon>Eukaryota</taxon>
        <taxon>Metazoa</taxon>
        <taxon>Spiralia</taxon>
        <taxon>Lophotrochozoa</taxon>
        <taxon>Mollusca</taxon>
        <taxon>Bivalvia</taxon>
        <taxon>Autobranchia</taxon>
        <taxon>Heteroconchia</taxon>
        <taxon>Palaeoheterodonta</taxon>
        <taxon>Unionida</taxon>
        <taxon>Unionoidea</taxon>
        <taxon>Unionidae</taxon>
        <taxon>Unioninae</taxon>
        <taxon>Sinanodonta</taxon>
    </lineage>
</organism>
<evidence type="ECO:0000256" key="4">
    <source>
        <dbReference type="ARBA" id="ARBA00023242"/>
    </source>
</evidence>
<dbReference type="Proteomes" id="UP001634394">
    <property type="component" value="Unassembled WGS sequence"/>
</dbReference>
<feature type="region of interest" description="Disordered" evidence="5">
    <location>
        <begin position="30"/>
        <end position="94"/>
    </location>
</feature>
<evidence type="ECO:0000313" key="9">
    <source>
        <dbReference type="EMBL" id="KAL3875002.1"/>
    </source>
</evidence>
<keyword evidence="10" id="KW-1185">Reference proteome</keyword>
<evidence type="ECO:0000313" key="10">
    <source>
        <dbReference type="Proteomes" id="UP001634394"/>
    </source>
</evidence>
<proteinExistence type="inferred from homology"/>
<protein>
    <recommendedName>
        <fullName evidence="11">RNA polymerase II-associated protein 1</fullName>
    </recommendedName>
</protein>
<comment type="subcellular location">
    <subcellularLocation>
        <location evidence="1">Nucleus</location>
    </subcellularLocation>
</comment>
<evidence type="ECO:0008006" key="11">
    <source>
        <dbReference type="Google" id="ProtNLM"/>
    </source>
</evidence>
<dbReference type="Pfam" id="PF25766">
    <property type="entry name" value="TPR_RPAP1"/>
    <property type="match status" value="1"/>
</dbReference>
<dbReference type="EMBL" id="JBJQND010000006">
    <property type="protein sequence ID" value="KAL3875002.1"/>
    <property type="molecule type" value="Genomic_DNA"/>
</dbReference>
<feature type="domain" description="RPAP1 N-terminal" evidence="7">
    <location>
        <begin position="235"/>
        <end position="278"/>
    </location>
</feature>
<reference evidence="9 10" key="1">
    <citation type="submission" date="2024-11" db="EMBL/GenBank/DDBJ databases">
        <title>Chromosome-level genome assembly of the freshwater bivalve Anodonta woodiana.</title>
        <authorList>
            <person name="Chen X."/>
        </authorList>
    </citation>
    <scope>NUCLEOTIDE SEQUENCE [LARGE SCALE GENOMIC DNA]</scope>
    <source>
        <strain evidence="9">MN2024</strain>
        <tissue evidence="9">Gills</tissue>
    </source>
</reference>
<feature type="compositionally biased region" description="Basic and acidic residues" evidence="5">
    <location>
        <begin position="77"/>
        <end position="89"/>
    </location>
</feature>
<name>A0ABD3WQI2_SINWO</name>
<feature type="compositionally biased region" description="Polar residues" evidence="5">
    <location>
        <begin position="287"/>
        <end position="296"/>
    </location>
</feature>
<dbReference type="SUPFAM" id="SSF48371">
    <property type="entry name" value="ARM repeat"/>
    <property type="match status" value="1"/>
</dbReference>
<feature type="region of interest" description="Disordered" evidence="5">
    <location>
        <begin position="186"/>
        <end position="209"/>
    </location>
</feature>
<evidence type="ECO:0000259" key="8">
    <source>
        <dbReference type="Pfam" id="PF25766"/>
    </source>
</evidence>
<keyword evidence="3" id="KW-0804">Transcription</keyword>
<evidence type="ECO:0000256" key="5">
    <source>
        <dbReference type="SAM" id="MobiDB-lite"/>
    </source>
</evidence>
<dbReference type="InterPro" id="IPR013929">
    <property type="entry name" value="RPAP1_C"/>
</dbReference>
<dbReference type="PANTHER" id="PTHR21483:SF18">
    <property type="entry name" value="RNA POLYMERASE II-ASSOCIATED PROTEIN 1"/>
    <property type="match status" value="1"/>
</dbReference>
<feature type="domain" description="RPAP1 C-terminal" evidence="6">
    <location>
        <begin position="351"/>
        <end position="416"/>
    </location>
</feature>
<comment type="similarity">
    <text evidence="2">Belongs to the RPAP1 family.</text>
</comment>
<accession>A0ABD3WQI2</accession>
<sequence>MLKRPSPGETEEDLLRIQDEFLAAKDQSAARVIKQSGGKRGQGGLEGERRDVVQMDTLPSILSSTEATPPKKSRFRAKQEEKKEQKELHSAQADNDVDMEHEIDKKDTGMAAVLGQIIERDTRNMVFRMPYQMLRPFPVVPVNQYISCEQGDQNKTTGKKKSIFAQQFSKMVAKDFGMVLEEEIKNQKDKETESSVMEEDADAARSTQLVVSRDSSSVVEGTGLSATFGKEEAHRIHQENMQTLSAMSQDEILAEQKKLLETLDHRIVEFLNARKKRKQSAQSQKSEPSITQSDSSLVRKKDIIAKTKDQTQFPVEVDKKWVHMGKVEYNKLEWMKDLPPPSAPGHKTGQQARFDFQGNLIPADAEIPVHFGLHHHGEEPERAGYTLEELFLLSRSSNVQQRTLALQTLGRVIQKAKDGSLDQLIQTPILPSILDAGVVFLLRWALDDSVDAVVVSAIAGLSSLLVNQADEMALNQVFGWYQGHCVAAQCPPQPEEKSTATTRLKLSKLDEDVEETDADLSKRDLIKALVERMFLMNRLRYVLEKTQPQGPTVLSIMAVLTRISRHSTEIAHQLLHSSGLVELIVKEFLPLSWVVDDITKPLSCVYGVPIPSALKFIRTIAQAGRNMAFFLLSKHSMKIRILRYLADEGSLCTELPYSESCVLQTEALRMLRVCLLYGLAEDLFVDLYPSLMRQLTAVQNIHQQENVSIEHMQRITALIGAVEAAMCTAGNTSATWFERHKDGSSSEVEKSEGVIGTLGWDNVMNLIQPIVLLLRTLLKDIGNNYQFKKHDLQLATACLNFTATFYWKWSNQQEYEPLKCLPQLEDLFETILQPCWAAFGFQVITQNLSKHSNMLNQQDSPRREVSACLPEYGNSLAFEEQSLPVTRCHSPYGFLTAVLHLVYEMCRIHKGLQEKLLQMVCTDTNINSYIKKISNCGRSHLHSNFFTKFENHFQFFFIKLTTLYKRAKMQTSLEPYLHPVALKLITSLHHGDEYLIHDLMSSVIFDSIFWSVTEEEKARIVLADLHLTSPIHLRSATQEEIQFTRTQLCQEARENLHSIRATYLKAFGHSEADTYKSRDRFHMNTTKITSFFTSNLGESLLPQDWIYLPLINLYNTYCTVGAEVQSIMSASQITVVYDVLKWIFLMECERSKVIDGISVTLKVSRVMCTFLTGNDLFLERSIHRYLAALLHHYTKPSLLDQMDFEEHIPGIVSFYDLYMGLLQQYEAVSFGDSVFGCYVLVPLQQQHNLMLRKAVWTEHTGILRTLTLPIQELLIPLEQYLIPEESDMDLLKQYFRGLYSQALRPKWAPVLYLIAVHHVNRFLYNQDGQHTELKHHFIRQLLVSSNDELKHHVLYYKQANSQNPLGMEFFSELPTIRQTLIDSLQTS</sequence>
<feature type="region of interest" description="Disordered" evidence="5">
    <location>
        <begin position="277"/>
        <end position="296"/>
    </location>
</feature>
<evidence type="ECO:0000256" key="2">
    <source>
        <dbReference type="ARBA" id="ARBA00009953"/>
    </source>
</evidence>
<dbReference type="InterPro" id="IPR057989">
    <property type="entry name" value="TPR_RPAP1/MINIYO-like"/>
</dbReference>
<dbReference type="InterPro" id="IPR016024">
    <property type="entry name" value="ARM-type_fold"/>
</dbReference>
<evidence type="ECO:0000259" key="6">
    <source>
        <dbReference type="Pfam" id="PF08620"/>
    </source>
</evidence>
<gene>
    <name evidence="9" type="ORF">ACJMK2_037944</name>
</gene>
<feature type="domain" description="RPAP1/MINIYO-like TPR repeats" evidence="8">
    <location>
        <begin position="1106"/>
        <end position="1330"/>
    </location>
</feature>
<dbReference type="InterPro" id="IPR013930">
    <property type="entry name" value="RPAP1_N"/>
</dbReference>